<comment type="similarity">
    <text evidence="5">Belongs to the RimM family.</text>
</comment>
<reference evidence="9 10" key="1">
    <citation type="journal article" date="2014" name="Appl. Environ. Microbiol.">
        <title>Genomic encyclopedia of type strains of the genus Bifidobacterium.</title>
        <authorList>
            <person name="Milani C."/>
            <person name="Lugli G.A."/>
            <person name="Duranti S."/>
            <person name="Turroni F."/>
            <person name="Bottacini F."/>
            <person name="Mangifesta M."/>
            <person name="Sanchez B."/>
            <person name="Viappiani A."/>
            <person name="Mancabelli L."/>
            <person name="Taminiau B."/>
            <person name="Delcenserie V."/>
            <person name="Barrangou R."/>
            <person name="Margolles A."/>
            <person name="van Sinderen D."/>
            <person name="Ventura M."/>
        </authorList>
    </citation>
    <scope>NUCLEOTIDE SEQUENCE [LARGE SCALE GENOMIC DNA]</scope>
    <source>
        <strain evidence="9 10">LMG 11587</strain>
    </source>
</reference>
<dbReference type="Pfam" id="PF24986">
    <property type="entry name" value="PRC_RimM"/>
    <property type="match status" value="1"/>
</dbReference>
<evidence type="ECO:0000256" key="6">
    <source>
        <dbReference type="SAM" id="MobiDB-lite"/>
    </source>
</evidence>
<keyword evidence="2 5" id="KW-0690">Ribosome biogenesis</keyword>
<evidence type="ECO:0000256" key="5">
    <source>
        <dbReference type="HAMAP-Rule" id="MF_00014"/>
    </source>
</evidence>
<dbReference type="Gene3D" id="2.40.30.60">
    <property type="entry name" value="RimM"/>
    <property type="match status" value="1"/>
</dbReference>
<keyword evidence="4 5" id="KW-0143">Chaperone</keyword>
<feature type="domain" description="RimM N-terminal" evidence="7">
    <location>
        <begin position="24"/>
        <end position="102"/>
    </location>
</feature>
<dbReference type="GO" id="GO:0043022">
    <property type="term" value="F:ribosome binding"/>
    <property type="evidence" value="ECO:0007669"/>
    <property type="project" value="InterPro"/>
</dbReference>
<dbReference type="SUPFAM" id="SSF50447">
    <property type="entry name" value="Translation proteins"/>
    <property type="match status" value="1"/>
</dbReference>
<evidence type="ECO:0000259" key="7">
    <source>
        <dbReference type="Pfam" id="PF01782"/>
    </source>
</evidence>
<dbReference type="KEGG" id="bii:BINDI_0209"/>
<dbReference type="PANTHER" id="PTHR33692">
    <property type="entry name" value="RIBOSOME MATURATION FACTOR RIMM"/>
    <property type="match status" value="1"/>
</dbReference>
<evidence type="ECO:0000256" key="4">
    <source>
        <dbReference type="ARBA" id="ARBA00023186"/>
    </source>
</evidence>
<dbReference type="GO" id="GO:0042274">
    <property type="term" value="P:ribosomal small subunit biogenesis"/>
    <property type="evidence" value="ECO:0007669"/>
    <property type="project" value="UniProtKB-UniRule"/>
</dbReference>
<dbReference type="GO" id="GO:0005840">
    <property type="term" value="C:ribosome"/>
    <property type="evidence" value="ECO:0007669"/>
    <property type="project" value="InterPro"/>
</dbReference>
<dbReference type="InterPro" id="IPR009000">
    <property type="entry name" value="Transl_B-barrel_sf"/>
</dbReference>
<sequence length="224" mass="24109">MSSSQSTNHSSDGRDPRQRELLRVCRIGRAQGLKGEVNVYSYTDEPDRRFSPGAQLETGDGEVFTVVRSRRFKQRWIVLFEGVDDRNASEALNGTELYVEADPAEDLADEDAWYLTDLIGLEVRMAPGNGLGLPEGKVVGRVRDVLDGSAQQQLDIEMGSPSPAAGNDDSLPGRSGDLPSGRQTADDSPATGLIPFVEQLVPEVNPDEGYVTIDPPGGLLPGLG</sequence>
<dbReference type="InterPro" id="IPR011961">
    <property type="entry name" value="RimM"/>
</dbReference>
<dbReference type="OrthoDB" id="5381335at2"/>
<dbReference type="InterPro" id="IPR011033">
    <property type="entry name" value="PRC_barrel-like_sf"/>
</dbReference>
<dbReference type="Pfam" id="PF01782">
    <property type="entry name" value="RimM"/>
    <property type="match status" value="1"/>
</dbReference>
<keyword evidence="3 5" id="KW-0698">rRNA processing</keyword>
<feature type="domain" description="Ribosome maturation factor RimM PRC barrel" evidence="8">
    <location>
        <begin position="134"/>
        <end position="219"/>
    </location>
</feature>
<evidence type="ECO:0000313" key="9">
    <source>
        <dbReference type="EMBL" id="AIC91494.1"/>
    </source>
</evidence>
<comment type="subcellular location">
    <subcellularLocation>
        <location evidence="5">Cytoplasm</location>
    </subcellularLocation>
</comment>
<evidence type="ECO:0000256" key="3">
    <source>
        <dbReference type="ARBA" id="ARBA00022552"/>
    </source>
</evidence>
<comment type="subunit">
    <text evidence="5">Binds ribosomal protein uS19.</text>
</comment>
<evidence type="ECO:0000313" key="10">
    <source>
        <dbReference type="Proteomes" id="UP000028569"/>
    </source>
</evidence>
<dbReference type="AlphaFoldDB" id="A0A087VT17"/>
<keyword evidence="1 5" id="KW-0963">Cytoplasm</keyword>
<accession>A0A087VT17</accession>
<dbReference type="HAMAP" id="MF_00014">
    <property type="entry name" value="Ribosome_mat_RimM"/>
    <property type="match status" value="1"/>
</dbReference>
<comment type="function">
    <text evidence="5">An accessory protein needed during the final step in the assembly of 30S ribosomal subunit, possibly for assembly of the head region. Essential for efficient processing of 16S rRNA. May be needed both before and after RbfA during the maturation of 16S rRNA. It has affinity for free ribosomal 30S subunits but not for 70S ribosomes.</text>
</comment>
<evidence type="ECO:0000256" key="2">
    <source>
        <dbReference type="ARBA" id="ARBA00022517"/>
    </source>
</evidence>
<evidence type="ECO:0000256" key="1">
    <source>
        <dbReference type="ARBA" id="ARBA00022490"/>
    </source>
</evidence>
<dbReference type="HOGENOM" id="CLU_077636_0_0_11"/>
<dbReference type="InterPro" id="IPR056792">
    <property type="entry name" value="PRC_RimM"/>
</dbReference>
<dbReference type="InterPro" id="IPR002676">
    <property type="entry name" value="RimM_N"/>
</dbReference>
<dbReference type="RefSeq" id="WP_052109097.1">
    <property type="nucleotide sequence ID" value="NZ_CP006018.1"/>
</dbReference>
<dbReference type="Proteomes" id="UP000028569">
    <property type="component" value="Chromosome"/>
</dbReference>
<evidence type="ECO:0000259" key="8">
    <source>
        <dbReference type="Pfam" id="PF24986"/>
    </source>
</evidence>
<name>A0A087VT17_9BIFI</name>
<dbReference type="InterPro" id="IPR036976">
    <property type="entry name" value="RimM_N_sf"/>
</dbReference>
<dbReference type="Gene3D" id="2.30.30.240">
    <property type="entry name" value="PRC-barrel domain"/>
    <property type="match status" value="1"/>
</dbReference>
<comment type="domain">
    <text evidence="5">The PRC barrel domain binds ribosomal protein uS19.</text>
</comment>
<keyword evidence="10" id="KW-1185">Reference proteome</keyword>
<dbReference type="NCBIfam" id="TIGR02273">
    <property type="entry name" value="16S_RimM"/>
    <property type="match status" value="1"/>
</dbReference>
<gene>
    <name evidence="5" type="primary">rimM</name>
    <name evidence="9" type="ORF">BINDI_0209</name>
</gene>
<dbReference type="GO" id="GO:0006364">
    <property type="term" value="P:rRNA processing"/>
    <property type="evidence" value="ECO:0007669"/>
    <property type="project" value="UniProtKB-UniRule"/>
</dbReference>
<proteinExistence type="inferred from homology"/>
<dbReference type="PANTHER" id="PTHR33692:SF1">
    <property type="entry name" value="RIBOSOME MATURATION FACTOR RIMM"/>
    <property type="match status" value="1"/>
</dbReference>
<dbReference type="EMBL" id="CP006018">
    <property type="protein sequence ID" value="AIC91494.1"/>
    <property type="molecule type" value="Genomic_DNA"/>
</dbReference>
<dbReference type="GO" id="GO:0005737">
    <property type="term" value="C:cytoplasm"/>
    <property type="evidence" value="ECO:0007669"/>
    <property type="project" value="UniProtKB-SubCell"/>
</dbReference>
<feature type="region of interest" description="Disordered" evidence="6">
    <location>
        <begin position="157"/>
        <end position="194"/>
    </location>
</feature>
<protein>
    <recommendedName>
        <fullName evidence="5">Ribosome maturation factor RimM</fullName>
    </recommendedName>
</protein>
<organism evidence="9 10">
    <name type="scientific">Bifidobacterium [indicum] DSM 20214 = LMG 11587</name>
    <dbReference type="NCBI Taxonomy" id="1341694"/>
    <lineage>
        <taxon>Bacteria</taxon>
        <taxon>Bacillati</taxon>
        <taxon>Actinomycetota</taxon>
        <taxon>Actinomycetes</taxon>
        <taxon>Bifidobacteriales</taxon>
        <taxon>Bifidobacteriaceae</taxon>
        <taxon>Bifidobacterium</taxon>
    </lineage>
</organism>
<dbReference type="SUPFAM" id="SSF50346">
    <property type="entry name" value="PRC-barrel domain"/>
    <property type="match status" value="1"/>
</dbReference>